<dbReference type="PANTHER" id="PTHR37691">
    <property type="entry name" value="BLR3518 PROTEIN"/>
    <property type="match status" value="1"/>
</dbReference>
<sequence length="181" mass="19051">MRTITKAILAATILSGTPALAQDMPAFTAGPVFTDYGKVAKIDSDLPIPADTQLKVIFDAKNGAGPDEVVRTFNSVARFINMNVAAGVPEENIHVVLVVHGKATWNLTNAATYARHDPDNANASAPLVEQLLAHGVTIYLCGQSAEANGIAKSDLLPGVKLSLSAMNAFAQLQQQGYVLIP</sequence>
<dbReference type="Pfam" id="PF02635">
    <property type="entry name" value="DsrE"/>
    <property type="match status" value="1"/>
</dbReference>
<evidence type="ECO:0000313" key="3">
    <source>
        <dbReference type="Proteomes" id="UP001165583"/>
    </source>
</evidence>
<protein>
    <submittedName>
        <fullName evidence="2">DsrE family protein</fullName>
    </submittedName>
</protein>
<dbReference type="Proteomes" id="UP001165583">
    <property type="component" value="Unassembled WGS sequence"/>
</dbReference>
<accession>A0ABT2I380</accession>
<gene>
    <name evidence="2" type="ORF">NZK81_06850</name>
</gene>
<evidence type="ECO:0000313" key="2">
    <source>
        <dbReference type="EMBL" id="MCT2399259.1"/>
    </source>
</evidence>
<feature type="signal peptide" evidence="1">
    <location>
        <begin position="1"/>
        <end position="21"/>
    </location>
</feature>
<dbReference type="PANTHER" id="PTHR37691:SF1">
    <property type="entry name" value="BLR3518 PROTEIN"/>
    <property type="match status" value="1"/>
</dbReference>
<comment type="caution">
    <text evidence="2">The sequence shown here is derived from an EMBL/GenBank/DDBJ whole genome shotgun (WGS) entry which is preliminary data.</text>
</comment>
<feature type="chain" id="PRO_5046668756" evidence="1">
    <location>
        <begin position="22"/>
        <end position="181"/>
    </location>
</feature>
<dbReference type="InterPro" id="IPR003787">
    <property type="entry name" value="Sulphur_relay_DsrE/F-like"/>
</dbReference>
<dbReference type="Gene3D" id="3.40.1260.10">
    <property type="entry name" value="DsrEFH-like"/>
    <property type="match status" value="1"/>
</dbReference>
<name>A0ABT2I380_9SPHN</name>
<dbReference type="RefSeq" id="WP_260045207.1">
    <property type="nucleotide sequence ID" value="NZ_JANZXA010000003.1"/>
</dbReference>
<evidence type="ECO:0000256" key="1">
    <source>
        <dbReference type="SAM" id="SignalP"/>
    </source>
</evidence>
<organism evidence="2 3">
    <name type="scientific">Novosphingobium mangrovi</name>
    <name type="common">ex Huang et al. 2023</name>
    <dbReference type="NCBI Taxonomy" id="2976432"/>
    <lineage>
        <taxon>Bacteria</taxon>
        <taxon>Pseudomonadati</taxon>
        <taxon>Pseudomonadota</taxon>
        <taxon>Alphaproteobacteria</taxon>
        <taxon>Sphingomonadales</taxon>
        <taxon>Sphingomonadaceae</taxon>
        <taxon>Novosphingobium</taxon>
    </lineage>
</organism>
<dbReference type="SUPFAM" id="SSF75169">
    <property type="entry name" value="DsrEFH-like"/>
    <property type="match status" value="1"/>
</dbReference>
<dbReference type="InterPro" id="IPR027396">
    <property type="entry name" value="DsrEFH-like"/>
</dbReference>
<keyword evidence="1" id="KW-0732">Signal</keyword>
<dbReference type="EMBL" id="JANZXA010000003">
    <property type="protein sequence ID" value="MCT2399259.1"/>
    <property type="molecule type" value="Genomic_DNA"/>
</dbReference>
<reference evidence="2" key="1">
    <citation type="submission" date="2022-09" db="EMBL/GenBank/DDBJ databases">
        <title>Novosphingobium sp. Nov., a polycyclic aromatic hydrocarbon-degrading bacterium isolated form mangrove sediments in HongKong.</title>
        <authorList>
            <person name="Hu Z."/>
        </authorList>
    </citation>
    <scope>NUCLEOTIDE SEQUENCE</scope>
    <source>
        <strain evidence="2">HK4-1</strain>
    </source>
</reference>
<proteinExistence type="predicted"/>
<keyword evidence="3" id="KW-1185">Reference proteome</keyword>